<dbReference type="PANTHER" id="PTHR19849:SF0">
    <property type="entry name" value="PHOSPHOLIPASE A-2-ACTIVATING PROTEIN"/>
    <property type="match status" value="1"/>
</dbReference>
<dbReference type="Pfam" id="PF08324">
    <property type="entry name" value="PUL"/>
    <property type="match status" value="1"/>
</dbReference>
<keyword evidence="4" id="KW-0677">Repeat</keyword>
<dbReference type="Proteomes" id="UP000030763">
    <property type="component" value="Unassembled WGS sequence"/>
</dbReference>
<dbReference type="Gene3D" id="3.10.20.870">
    <property type="entry name" value="PFU (PLAA family ubiquitin binding), C-terminal domain"/>
    <property type="match status" value="1"/>
</dbReference>
<dbReference type="GO" id="GO:0005737">
    <property type="term" value="C:cytoplasm"/>
    <property type="evidence" value="ECO:0007669"/>
    <property type="project" value="UniProtKB-SubCell"/>
</dbReference>
<dbReference type="Gene3D" id="2.130.10.10">
    <property type="entry name" value="YVTN repeat-like/Quinoprotein amine dehydrogenase"/>
    <property type="match status" value="1"/>
</dbReference>
<dbReference type="InterPro" id="IPR001680">
    <property type="entry name" value="WD40_rpt"/>
</dbReference>
<dbReference type="InterPro" id="IPR036322">
    <property type="entry name" value="WD40_repeat_dom_sf"/>
</dbReference>
<feature type="compositionally biased region" description="Low complexity" evidence="6">
    <location>
        <begin position="156"/>
        <end position="168"/>
    </location>
</feature>
<feature type="region of interest" description="Disordered" evidence="6">
    <location>
        <begin position="153"/>
        <end position="176"/>
    </location>
</feature>
<reference evidence="8" key="2">
    <citation type="submission" date="2013-10" db="EMBL/GenBank/DDBJ databases">
        <authorList>
            <person name="Aslett M."/>
        </authorList>
    </citation>
    <scope>NUCLEOTIDE SEQUENCE [LARGE SCALE GENOMIC DNA]</scope>
    <source>
        <strain evidence="8">Weybridge</strain>
    </source>
</reference>
<dbReference type="GO" id="GO:0043161">
    <property type="term" value="P:proteasome-mediated ubiquitin-dependent protein catabolic process"/>
    <property type="evidence" value="ECO:0007669"/>
    <property type="project" value="TreeGrafter"/>
</dbReference>
<protein>
    <submittedName>
        <fullName evidence="8">Phospholipase A2 activating protein, putative</fullName>
    </submittedName>
</protein>
<dbReference type="InterPro" id="IPR011989">
    <property type="entry name" value="ARM-like"/>
</dbReference>
<dbReference type="GO" id="GO:0005634">
    <property type="term" value="C:nucleus"/>
    <property type="evidence" value="ECO:0007669"/>
    <property type="project" value="TreeGrafter"/>
</dbReference>
<evidence type="ECO:0000256" key="3">
    <source>
        <dbReference type="ARBA" id="ARBA00022574"/>
    </source>
</evidence>
<evidence type="ECO:0000256" key="4">
    <source>
        <dbReference type="ARBA" id="ARBA00022737"/>
    </source>
</evidence>
<dbReference type="GO" id="GO:0043130">
    <property type="term" value="F:ubiquitin binding"/>
    <property type="evidence" value="ECO:0007669"/>
    <property type="project" value="TreeGrafter"/>
</dbReference>
<name>U6MDS8_EIMMA</name>
<dbReference type="AlphaFoldDB" id="U6MDS8"/>
<proteinExistence type="predicted"/>
<evidence type="ECO:0000259" key="7">
    <source>
        <dbReference type="PROSITE" id="PS51394"/>
    </source>
</evidence>
<sequence>AHEDIIRCIAALPPSSSSSSSNSTNSSNRFVSVSNDRRIKLWGGDGQCLTTKEDAHEAFIFTCRPGYLYTAGDDGLCCLWQLPESADAAAPSISSLQQLQHPATVWQVLELPTGDVATACEDGALRVWTADEARALPADVIAAAKAEAEAVSPHAVQQLQQPSQQQQEQYKEQQYVKEQEDRNGSLVLCLVAIHNAKTRAEAPATAGATETQAVAAAAAIAAIAAFCIVCCRQRARTRKKEERRWICKSCQLKQSLRLPENSSSIRSCSNSSVRGDEAVVFVWQQQQQKWEFVGMALNPIKNTRERTKQKTYFPGDQFFAAGEYDFVFDVEIGDEGTYKKLPFNRGENPLVVSEKFAAREGLHKTYLPQIVSFINTNTGGAGGAVSSASAGGTAATAACSSSRSNSTDRLQKHIPVLQCVSFLKANIGGLQKGLLEAQQTLKEQEDQAQLSTLDESYLSAALDKLRSDNFLKETFRASEVHVMMQQLSLFPAAQQLPVFDLWRLLCLHPQYSLACKNTTNNGWDFVLLALQRIKETCATAAEQQQQQQQVQGAACCRMGLLQAAAPAAAVVCFAMDAAAESTAAVAAPLAAAASAELPLLELMLELMASETDPQLFYHTVVGVGTLLSDSVTLQQLQQQLQQLQQLLPPLNERVQPDLPLGEATQELLNMIS</sequence>
<dbReference type="PANTHER" id="PTHR19849">
    <property type="entry name" value="PHOSPHOLIPASE A-2-ACTIVATING PROTEIN"/>
    <property type="match status" value="1"/>
</dbReference>
<dbReference type="VEuPathDB" id="ToxoDB:EMWEY_00032350"/>
<keyword evidence="3" id="KW-0853">WD repeat</keyword>
<dbReference type="EMBL" id="HG721884">
    <property type="protein sequence ID" value="CDJ60589.1"/>
    <property type="molecule type" value="Genomic_DNA"/>
</dbReference>
<dbReference type="InterPro" id="IPR038122">
    <property type="entry name" value="PFU_sf"/>
</dbReference>
<evidence type="ECO:0000256" key="5">
    <source>
        <dbReference type="SAM" id="Coils"/>
    </source>
</evidence>
<keyword evidence="5" id="KW-0175">Coiled coil</keyword>
<evidence type="ECO:0000256" key="6">
    <source>
        <dbReference type="SAM" id="MobiDB-lite"/>
    </source>
</evidence>
<feature type="coiled-coil region" evidence="5">
    <location>
        <begin position="626"/>
        <end position="653"/>
    </location>
</feature>
<organism evidence="8 9">
    <name type="scientific">Eimeria maxima</name>
    <name type="common">Coccidian parasite</name>
    <dbReference type="NCBI Taxonomy" id="5804"/>
    <lineage>
        <taxon>Eukaryota</taxon>
        <taxon>Sar</taxon>
        <taxon>Alveolata</taxon>
        <taxon>Apicomplexa</taxon>
        <taxon>Conoidasida</taxon>
        <taxon>Coccidia</taxon>
        <taxon>Eucoccidiorida</taxon>
        <taxon>Eimeriorina</taxon>
        <taxon>Eimeriidae</taxon>
        <taxon>Eimeria</taxon>
    </lineage>
</organism>
<dbReference type="InterPro" id="IPR013535">
    <property type="entry name" value="PUL_dom"/>
</dbReference>
<gene>
    <name evidence="8" type="ORF">EMWEY_00032350</name>
</gene>
<evidence type="ECO:0000256" key="1">
    <source>
        <dbReference type="ARBA" id="ARBA00004496"/>
    </source>
</evidence>
<dbReference type="SUPFAM" id="SSF50978">
    <property type="entry name" value="WD40 repeat-like"/>
    <property type="match status" value="1"/>
</dbReference>
<dbReference type="GO" id="GO:0010992">
    <property type="term" value="P:ubiquitin recycling"/>
    <property type="evidence" value="ECO:0007669"/>
    <property type="project" value="TreeGrafter"/>
</dbReference>
<keyword evidence="9" id="KW-1185">Reference proteome</keyword>
<dbReference type="InterPro" id="IPR015943">
    <property type="entry name" value="WD40/YVTN_repeat-like_dom_sf"/>
</dbReference>
<dbReference type="OMA" id="CKNTTNN"/>
<dbReference type="OrthoDB" id="347869at2759"/>
<evidence type="ECO:0000256" key="2">
    <source>
        <dbReference type="ARBA" id="ARBA00022490"/>
    </source>
</evidence>
<reference evidence="8" key="1">
    <citation type="submission" date="2013-10" db="EMBL/GenBank/DDBJ databases">
        <title>Genomic analysis of the causative agents of coccidiosis in chickens.</title>
        <authorList>
            <person name="Reid A.J."/>
            <person name="Blake D."/>
            <person name="Billington K."/>
            <person name="Browne H."/>
            <person name="Dunn M."/>
            <person name="Hung S."/>
            <person name="Kawahara F."/>
            <person name="Miranda-Saavedra D."/>
            <person name="Mourier T."/>
            <person name="Nagra H."/>
            <person name="Otto T.D."/>
            <person name="Rawlings N."/>
            <person name="Sanchez A."/>
            <person name="Sanders M."/>
            <person name="Subramaniam C."/>
            <person name="Tay Y."/>
            <person name="Dear P."/>
            <person name="Doerig C."/>
            <person name="Gruber A."/>
            <person name="Parkinson J."/>
            <person name="Shirley M."/>
            <person name="Wan K.L."/>
            <person name="Berriman M."/>
            <person name="Tomley F."/>
            <person name="Pain A."/>
        </authorList>
    </citation>
    <scope>NUCLEOTIDE SEQUENCE [LARGE SCALE GENOMIC DNA]</scope>
    <source>
        <strain evidence="8">Weybridge</strain>
    </source>
</reference>
<comment type="subcellular location">
    <subcellularLocation>
        <location evidence="1">Cytoplasm</location>
    </subcellularLocation>
</comment>
<feature type="non-terminal residue" evidence="8">
    <location>
        <position position="1"/>
    </location>
</feature>
<dbReference type="GeneID" id="25337221"/>
<dbReference type="Pfam" id="PF09070">
    <property type="entry name" value="PFU"/>
    <property type="match status" value="1"/>
</dbReference>
<evidence type="ECO:0000313" key="8">
    <source>
        <dbReference type="EMBL" id="CDJ60589.1"/>
    </source>
</evidence>
<dbReference type="SMART" id="SM00320">
    <property type="entry name" value="WD40"/>
    <property type="match status" value="3"/>
</dbReference>
<dbReference type="RefSeq" id="XP_013337239.1">
    <property type="nucleotide sequence ID" value="XM_013481785.1"/>
</dbReference>
<evidence type="ECO:0000313" key="9">
    <source>
        <dbReference type="Proteomes" id="UP000030763"/>
    </source>
</evidence>
<dbReference type="PROSITE" id="PS51394">
    <property type="entry name" value="PFU"/>
    <property type="match status" value="1"/>
</dbReference>
<dbReference type="Gene3D" id="1.25.10.10">
    <property type="entry name" value="Leucine-rich Repeat Variant"/>
    <property type="match status" value="1"/>
</dbReference>
<keyword evidence="2" id="KW-0963">Cytoplasm</keyword>
<accession>U6MDS8</accession>
<dbReference type="InterPro" id="IPR015155">
    <property type="entry name" value="PFU"/>
</dbReference>
<feature type="domain" description="PFU" evidence="7">
    <location>
        <begin position="282"/>
        <end position="388"/>
    </location>
</feature>